<keyword evidence="4" id="KW-1185">Reference proteome</keyword>
<dbReference type="Gene3D" id="3.30.420.10">
    <property type="entry name" value="Ribonuclease H-like superfamily/Ribonuclease H"/>
    <property type="match status" value="1"/>
</dbReference>
<dbReference type="EMBL" id="JAVLET010000004">
    <property type="protein sequence ID" value="KAL0470361.1"/>
    <property type="molecule type" value="Genomic_DNA"/>
</dbReference>
<dbReference type="InterPro" id="IPR012337">
    <property type="entry name" value="RNaseH-like_sf"/>
</dbReference>
<feature type="domain" description="SAP" evidence="2">
    <location>
        <begin position="8"/>
        <end position="42"/>
    </location>
</feature>
<evidence type="ECO:0000313" key="3">
    <source>
        <dbReference type="EMBL" id="KAL0470361.1"/>
    </source>
</evidence>
<proteinExistence type="predicted"/>
<dbReference type="CDD" id="cd16963">
    <property type="entry name" value="CCE1"/>
    <property type="match status" value="1"/>
</dbReference>
<dbReference type="InterPro" id="IPR015242">
    <property type="entry name" value="Ydc2_cat"/>
</dbReference>
<organism evidence="3 4">
    <name type="scientific">Neurospora intermedia</name>
    <dbReference type="NCBI Taxonomy" id="5142"/>
    <lineage>
        <taxon>Eukaryota</taxon>
        <taxon>Fungi</taxon>
        <taxon>Dikarya</taxon>
        <taxon>Ascomycota</taxon>
        <taxon>Pezizomycotina</taxon>
        <taxon>Sordariomycetes</taxon>
        <taxon>Sordariomycetidae</taxon>
        <taxon>Sordariales</taxon>
        <taxon>Sordariaceae</taxon>
        <taxon>Neurospora</taxon>
    </lineage>
</organism>
<dbReference type="InterPro" id="IPR003034">
    <property type="entry name" value="SAP_dom"/>
</dbReference>
<gene>
    <name evidence="3" type="ORF">QR685DRAFT_523441</name>
</gene>
<feature type="compositionally biased region" description="Basic residues" evidence="1">
    <location>
        <begin position="300"/>
        <end position="311"/>
    </location>
</feature>
<dbReference type="Pfam" id="PF09159">
    <property type="entry name" value="Ydc2-catalyt"/>
    <property type="match status" value="2"/>
</dbReference>
<dbReference type="PANTHER" id="PTHR28072:SF1">
    <property type="entry name" value="CRUCIFORM CUTTING ENDONUCLEASE 1, MITOCHONDRIAL-RELATED"/>
    <property type="match status" value="1"/>
</dbReference>
<dbReference type="InterPro" id="IPR036397">
    <property type="entry name" value="RNaseH_sf"/>
</dbReference>
<comment type="caution">
    <text evidence="3">The sequence shown here is derived from an EMBL/GenBank/DDBJ whole genome shotgun (WGS) entry which is preliminary data.</text>
</comment>
<accession>A0ABR3DF17</accession>
<feature type="region of interest" description="Disordered" evidence="1">
    <location>
        <begin position="292"/>
        <end position="311"/>
    </location>
</feature>
<evidence type="ECO:0000259" key="2">
    <source>
        <dbReference type="PROSITE" id="PS50800"/>
    </source>
</evidence>
<evidence type="ECO:0000313" key="4">
    <source>
        <dbReference type="Proteomes" id="UP001451303"/>
    </source>
</evidence>
<dbReference type="PANTHER" id="PTHR28072">
    <property type="entry name" value="CRUCIFORM CUTTING ENDONUCLEASE 1, MITOCHONDRIAL-RELATED"/>
    <property type="match status" value="1"/>
</dbReference>
<sequence>MAGKPSVLAKLSVGQLQELMVRCGLPKTGAKLLLYNRIRTAAREHKPLAPNSRILSIDMGLKNFAYSVLTPVMQDSKAMAEEYPLPGDGGIGINKPKDGEIGINRPKDGEIMFKRPKRGEIVDTASFFGMLEGTKDGKNGVLGSTFEQNLNTQQSYDIKNTTRRVADLHAWRHLNLLPWLEVSNIDGKNTDAVSENFAPNAMADMAYRLITEHILPQKPTHILIERQRFRTANAAGIFEWTVRVNMLESMIYAILRVMQNRGEFKGVVVAVPPKRVVNYLIDKYGHEIPTPRDLMSPNRVKMKPKSKRGFSRLKNEISPEEDKDDELLNPFEEPINVDEKETNKKIKDVKKARMCLLGSWLKNQEKLGLGNREMQRMADYFVRAVPVAVNNLLSLTKQKLRNSAVEMPAPADLPGSLGVGTLMGKREERTERVTKGEHIDKMDDLCDSVTQGLAWLEWGLQLEEAMKRMPWIMENNEEPERPKLGIPVRKRTTGGGL</sequence>
<dbReference type="PROSITE" id="PS50800">
    <property type="entry name" value="SAP"/>
    <property type="match status" value="1"/>
</dbReference>
<dbReference type="Proteomes" id="UP001451303">
    <property type="component" value="Unassembled WGS sequence"/>
</dbReference>
<name>A0ABR3DF17_NEUIN</name>
<protein>
    <submittedName>
        <fullName evidence="3">Mitochondrial resolvase Ydc2</fullName>
    </submittedName>
</protein>
<dbReference type="InterPro" id="IPR039197">
    <property type="entry name" value="Mrs1/Cce1"/>
</dbReference>
<dbReference type="SUPFAM" id="SSF53098">
    <property type="entry name" value="Ribonuclease H-like"/>
    <property type="match status" value="1"/>
</dbReference>
<reference evidence="3 4" key="1">
    <citation type="submission" date="2023-09" db="EMBL/GenBank/DDBJ databases">
        <title>Multi-omics analysis of a traditional fermented food reveals byproduct-associated fungal strains for waste-to-food upcycling.</title>
        <authorList>
            <consortium name="Lawrence Berkeley National Laboratory"/>
            <person name="Rekdal V.M."/>
            <person name="Villalobos-Escobedo J.M."/>
            <person name="Rodriguez-Valeron N."/>
            <person name="Garcia M.O."/>
            <person name="Vasquez D.P."/>
            <person name="Damayanti I."/>
            <person name="Sorensen P.M."/>
            <person name="Baidoo E.E."/>
            <person name="De Carvalho A.C."/>
            <person name="Riley R."/>
            <person name="Lipzen A."/>
            <person name="He G."/>
            <person name="Yan M."/>
            <person name="Haridas S."/>
            <person name="Daum C."/>
            <person name="Yoshinaga Y."/>
            <person name="Ng V."/>
            <person name="Grigoriev I.V."/>
            <person name="Munk R."/>
            <person name="Nuraida L."/>
            <person name="Wijaya C.H."/>
            <person name="Morales P.-C."/>
            <person name="Keasling J.D."/>
        </authorList>
    </citation>
    <scope>NUCLEOTIDE SEQUENCE [LARGE SCALE GENOMIC DNA]</scope>
    <source>
        <strain evidence="3 4">FGSC 2613</strain>
    </source>
</reference>
<evidence type="ECO:0000256" key="1">
    <source>
        <dbReference type="SAM" id="MobiDB-lite"/>
    </source>
</evidence>